<feature type="compositionally biased region" description="Polar residues" evidence="1">
    <location>
        <begin position="316"/>
        <end position="334"/>
    </location>
</feature>
<organism evidence="2 3">
    <name type="scientific">Amorphotheca resinae ATCC 22711</name>
    <dbReference type="NCBI Taxonomy" id="857342"/>
    <lineage>
        <taxon>Eukaryota</taxon>
        <taxon>Fungi</taxon>
        <taxon>Dikarya</taxon>
        <taxon>Ascomycota</taxon>
        <taxon>Pezizomycotina</taxon>
        <taxon>Leotiomycetes</taxon>
        <taxon>Helotiales</taxon>
        <taxon>Amorphothecaceae</taxon>
        <taxon>Amorphotheca</taxon>
    </lineage>
</organism>
<dbReference type="RefSeq" id="XP_024722276.1">
    <property type="nucleotide sequence ID" value="XM_024863720.1"/>
</dbReference>
<gene>
    <name evidence="2" type="ORF">M430DRAFT_17677</name>
</gene>
<dbReference type="Proteomes" id="UP000241818">
    <property type="component" value="Unassembled WGS sequence"/>
</dbReference>
<dbReference type="AlphaFoldDB" id="A0A2T3B5U7"/>
<feature type="compositionally biased region" description="Basic and acidic residues" evidence="1">
    <location>
        <begin position="296"/>
        <end position="312"/>
    </location>
</feature>
<sequence length="548" mass="61799">MSDHLTSPRRAQKPRYRPAIQVSAEIRNHCHIYLDEQLYISALTLLTDLVTSGASHPKHLATPAFAPVPFHIEIVSALLVHPRHTTQAPRNERAELASRSIAFLRSLLATLGPLNGNLGEAFSLTPPRIRGSRRSRNGGDEGSSESDGEGEEHMGGVVANKGRIRRSAKDFWHIVGWAFNCSVVHQKRWKYWKVWLEYMLDVLDADWKEREEKDREESFKATGLEEDSEAECQFEMLRNSLLVKYLSDVKGRSSAAKRVVGAAFTDGGPEDLRSYPEVFPNETKEVQTQSGQKRKRGDDDLKESSDYDHGDEAAFESSQPTDETPESSQNTTDGVETPDPWMGGPESILLRQRVLTLLSRVAALLPDCFIDCRELYEIYCLNMKMLPLPAFSLLVSPSNSSHFPLEVFVSLTQLLLVRLIPNTAPRPRSVSNRDTDDLTQEILEKCFLPYTASTSSIADNAKVSILVENLFRVFLKSCPAYYTPDLAAAIEKGIRAREAKMKSDKRRKENGMLKKEEESDAVWLKASGHRLRRLLEWVEQKTLDDSVQ</sequence>
<name>A0A2T3B5U7_AMORE</name>
<proteinExistence type="predicted"/>
<feature type="region of interest" description="Disordered" evidence="1">
    <location>
        <begin position="271"/>
        <end position="344"/>
    </location>
</feature>
<dbReference type="OrthoDB" id="5411773at2759"/>
<evidence type="ECO:0000313" key="2">
    <source>
        <dbReference type="EMBL" id="PSS22121.1"/>
    </source>
</evidence>
<protein>
    <submittedName>
        <fullName evidence="2">Uncharacterized protein</fullName>
    </submittedName>
</protein>
<feature type="region of interest" description="Disordered" evidence="1">
    <location>
        <begin position="125"/>
        <end position="158"/>
    </location>
</feature>
<reference evidence="2 3" key="1">
    <citation type="journal article" date="2018" name="New Phytol.">
        <title>Comparative genomics and transcriptomics depict ericoid mycorrhizal fungi as versatile saprotrophs and plant mutualists.</title>
        <authorList>
            <person name="Martino E."/>
            <person name="Morin E."/>
            <person name="Grelet G.A."/>
            <person name="Kuo A."/>
            <person name="Kohler A."/>
            <person name="Daghino S."/>
            <person name="Barry K.W."/>
            <person name="Cichocki N."/>
            <person name="Clum A."/>
            <person name="Dockter R.B."/>
            <person name="Hainaut M."/>
            <person name="Kuo R.C."/>
            <person name="LaButti K."/>
            <person name="Lindahl B.D."/>
            <person name="Lindquist E.A."/>
            <person name="Lipzen A."/>
            <person name="Khouja H.R."/>
            <person name="Magnuson J."/>
            <person name="Murat C."/>
            <person name="Ohm R.A."/>
            <person name="Singer S.W."/>
            <person name="Spatafora J.W."/>
            <person name="Wang M."/>
            <person name="Veneault-Fourrey C."/>
            <person name="Henrissat B."/>
            <person name="Grigoriev I.V."/>
            <person name="Martin F.M."/>
            <person name="Perotto S."/>
        </authorList>
    </citation>
    <scope>NUCLEOTIDE SEQUENCE [LARGE SCALE GENOMIC DNA]</scope>
    <source>
        <strain evidence="2 3">ATCC 22711</strain>
    </source>
</reference>
<evidence type="ECO:0000313" key="3">
    <source>
        <dbReference type="Proteomes" id="UP000241818"/>
    </source>
</evidence>
<accession>A0A2T3B5U7</accession>
<dbReference type="GeneID" id="36571801"/>
<dbReference type="EMBL" id="KZ679009">
    <property type="protein sequence ID" value="PSS22121.1"/>
    <property type="molecule type" value="Genomic_DNA"/>
</dbReference>
<dbReference type="STRING" id="857342.A0A2T3B5U7"/>
<keyword evidence="3" id="KW-1185">Reference proteome</keyword>
<dbReference type="InParanoid" id="A0A2T3B5U7"/>
<evidence type="ECO:0000256" key="1">
    <source>
        <dbReference type="SAM" id="MobiDB-lite"/>
    </source>
</evidence>